<name>A0AAW6TJP7_FAUOS</name>
<accession>A0AAW6TJP7</accession>
<gene>
    <name evidence="1" type="ORF">E6P75_11635</name>
</gene>
<dbReference type="EMBL" id="SSCJ01000013">
    <property type="protein sequence ID" value="MDI4510845.1"/>
    <property type="molecule type" value="Genomic_DNA"/>
</dbReference>
<proteinExistence type="predicted"/>
<organism evidence="1">
    <name type="scientific">Faucicola osloensis</name>
    <name type="common">Moraxella osloensis</name>
    <dbReference type="NCBI Taxonomy" id="34062"/>
    <lineage>
        <taxon>Bacteria</taxon>
        <taxon>Pseudomonadati</taxon>
        <taxon>Pseudomonadota</taxon>
        <taxon>Gammaproteobacteria</taxon>
        <taxon>Moraxellales</taxon>
        <taxon>Moraxellaceae</taxon>
        <taxon>Faucicola</taxon>
    </lineage>
</organism>
<comment type="caution">
    <text evidence="1">The sequence shown here is derived from an EMBL/GenBank/DDBJ whole genome shotgun (WGS) entry which is preliminary data.</text>
</comment>
<evidence type="ECO:0000313" key="1">
    <source>
        <dbReference type="EMBL" id="MDI4510845.1"/>
    </source>
</evidence>
<reference evidence="1" key="1">
    <citation type="submission" date="2019-04" db="EMBL/GenBank/DDBJ databases">
        <title>Moraxella osloensis CCUG 73412, isolated from corneal scrapings as causative agent of keratitis.</title>
        <authorList>
            <person name="Connolly G."/>
            <person name="Jaen-Luchoro D."/>
            <person name="Pinyeiro-Iglesias B."/>
            <person name="Curry A."/>
            <person name="Knowles S."/>
            <person name="Moore E.R.B."/>
        </authorList>
    </citation>
    <scope>NUCLEOTIDE SEQUENCE</scope>
    <source>
        <strain evidence="1">CCUG 73412</strain>
    </source>
</reference>
<protein>
    <submittedName>
        <fullName evidence="1">Uncharacterized protein</fullName>
    </submittedName>
</protein>
<sequence length="127" mass="15055">MRIHLVSNSMLNGRSLQMCQDYWKPSQYMQLTPYESPLKQHIYYICQHYQVSFEELYHKLSLIKAYALDIQCDCCGKMYELENPCDLPNPTSLIGWRCTECTLFKNTGVIHLDEFLSRLEPYDDIPF</sequence>
<dbReference type="AlphaFoldDB" id="A0AAW6TJP7"/>